<evidence type="ECO:0000256" key="3">
    <source>
        <dbReference type="ARBA" id="ARBA00023125"/>
    </source>
</evidence>
<dbReference type="CDD" id="cd05466">
    <property type="entry name" value="PBP2_LTTR_substrate"/>
    <property type="match status" value="1"/>
</dbReference>
<dbReference type="Pfam" id="PF00126">
    <property type="entry name" value="HTH_1"/>
    <property type="match status" value="1"/>
</dbReference>
<dbReference type="InterPro" id="IPR036390">
    <property type="entry name" value="WH_DNA-bd_sf"/>
</dbReference>
<evidence type="ECO:0000313" key="6">
    <source>
        <dbReference type="EMBL" id="MDN2482519.1"/>
    </source>
</evidence>
<dbReference type="EMBL" id="JAUEOZ010000002">
    <property type="protein sequence ID" value="MDN2482519.1"/>
    <property type="molecule type" value="Genomic_DNA"/>
</dbReference>
<proteinExistence type="inferred from homology"/>
<feature type="domain" description="HTH lysR-type" evidence="5">
    <location>
        <begin position="1"/>
        <end position="59"/>
    </location>
</feature>
<reference evidence="6" key="1">
    <citation type="submission" date="2024-05" db="EMBL/GenBank/DDBJ databases">
        <title>Genome Sequences of Four Agar- Degrading Marine Bacteria.</title>
        <authorList>
            <person name="Phillips E.K."/>
            <person name="Shaffer J.C."/>
            <person name="Henson M.W."/>
            <person name="Temperton B."/>
            <person name="Thrash C.J."/>
            <person name="Martin M.O."/>
        </authorList>
    </citation>
    <scope>NUCLEOTIDE SEQUENCE</scope>
    <source>
        <strain evidence="6">EKP203</strain>
    </source>
</reference>
<dbReference type="PROSITE" id="PS50931">
    <property type="entry name" value="HTH_LYSR"/>
    <property type="match status" value="1"/>
</dbReference>
<keyword evidence="3" id="KW-0238">DNA-binding</keyword>
<dbReference type="InterPro" id="IPR036388">
    <property type="entry name" value="WH-like_DNA-bd_sf"/>
</dbReference>
<dbReference type="Gene3D" id="1.10.10.10">
    <property type="entry name" value="Winged helix-like DNA-binding domain superfamily/Winged helix DNA-binding domain"/>
    <property type="match status" value="1"/>
</dbReference>
<evidence type="ECO:0000256" key="4">
    <source>
        <dbReference type="ARBA" id="ARBA00023163"/>
    </source>
</evidence>
<name>A0ABT7Y391_9VIBR</name>
<dbReference type="Proteomes" id="UP001169719">
    <property type="component" value="Unassembled WGS sequence"/>
</dbReference>
<keyword evidence="7" id="KW-1185">Reference proteome</keyword>
<dbReference type="PANTHER" id="PTHR30126:SF99">
    <property type="entry name" value="TRANSCRIPTIONAL REGULATOR LYSR FAMILY"/>
    <property type="match status" value="1"/>
</dbReference>
<dbReference type="PANTHER" id="PTHR30126">
    <property type="entry name" value="HTH-TYPE TRANSCRIPTIONAL REGULATOR"/>
    <property type="match status" value="1"/>
</dbReference>
<dbReference type="RefSeq" id="WP_289962595.1">
    <property type="nucleotide sequence ID" value="NZ_JAUEOZ010000002.1"/>
</dbReference>
<dbReference type="SUPFAM" id="SSF46785">
    <property type="entry name" value="Winged helix' DNA-binding domain"/>
    <property type="match status" value="1"/>
</dbReference>
<evidence type="ECO:0000313" key="7">
    <source>
        <dbReference type="Proteomes" id="UP001169719"/>
    </source>
</evidence>
<protein>
    <submittedName>
        <fullName evidence="6">LysR family transcriptional regulator</fullName>
    </submittedName>
</protein>
<keyword evidence="2" id="KW-0805">Transcription regulation</keyword>
<keyword evidence="4" id="KW-0804">Transcription</keyword>
<dbReference type="SUPFAM" id="SSF53850">
    <property type="entry name" value="Periplasmic binding protein-like II"/>
    <property type="match status" value="1"/>
</dbReference>
<dbReference type="InterPro" id="IPR005119">
    <property type="entry name" value="LysR_subst-bd"/>
</dbReference>
<dbReference type="InterPro" id="IPR000847">
    <property type="entry name" value="LysR_HTH_N"/>
</dbReference>
<organism evidence="6 7">
    <name type="scientific">Vibrio agarivorans</name>
    <dbReference type="NCBI Taxonomy" id="153622"/>
    <lineage>
        <taxon>Bacteria</taxon>
        <taxon>Pseudomonadati</taxon>
        <taxon>Pseudomonadota</taxon>
        <taxon>Gammaproteobacteria</taxon>
        <taxon>Vibrionales</taxon>
        <taxon>Vibrionaceae</taxon>
        <taxon>Vibrio</taxon>
    </lineage>
</organism>
<evidence type="ECO:0000256" key="2">
    <source>
        <dbReference type="ARBA" id="ARBA00023015"/>
    </source>
</evidence>
<accession>A0ABT7Y391</accession>
<dbReference type="Pfam" id="PF03466">
    <property type="entry name" value="LysR_substrate"/>
    <property type="match status" value="1"/>
</dbReference>
<dbReference type="Gene3D" id="3.40.190.10">
    <property type="entry name" value="Periplasmic binding protein-like II"/>
    <property type="match status" value="2"/>
</dbReference>
<comment type="caution">
    <text evidence="6">The sequence shown here is derived from an EMBL/GenBank/DDBJ whole genome shotgun (WGS) entry which is preliminary data.</text>
</comment>
<sequence>MINRTWLSTFKTLVEVGHFTQTAEKLFMTQPGVSQHVRKLEQACGHALLTRYQKRFDLTEQGQLMYQYACQIEQQESDLAEAMQLDSPHIGECKLACSGAIALYLYPKLLELQKQYPRLQLPVEAAPNTSILTHVHEGKIDFGIVTTIDHPELYNIEPLGDEELCLILPKDYAGKTLDFDGLNALGLIGHPDAQRYLNLYFSRCGEPALEQLNAETFYRSGYMNQIHQILLPVAQGLGFTILAQAAVESCAFKQELVVYQPKTPVKLPLSLIHKAQRHLPARKTLIKEYILEQF</sequence>
<dbReference type="PRINTS" id="PR00039">
    <property type="entry name" value="HTHLYSR"/>
</dbReference>
<evidence type="ECO:0000256" key="1">
    <source>
        <dbReference type="ARBA" id="ARBA00009437"/>
    </source>
</evidence>
<gene>
    <name evidence="6" type="ORF">QWJ08_14360</name>
</gene>
<comment type="similarity">
    <text evidence="1">Belongs to the LysR transcriptional regulatory family.</text>
</comment>
<evidence type="ECO:0000259" key="5">
    <source>
        <dbReference type="PROSITE" id="PS50931"/>
    </source>
</evidence>